<dbReference type="KEGG" id="rin:ACS15_2628"/>
<dbReference type="RefSeq" id="WP_021195639.1">
    <property type="nucleotide sequence ID" value="NZ_CP012605.1"/>
</dbReference>
<reference evidence="2" key="2">
    <citation type="submission" date="2016-06" db="EMBL/GenBank/DDBJ databases">
        <authorList>
            <person name="Kjaerup R.B."/>
            <person name="Dalgaard T.S."/>
            <person name="Juul-Madsen H.R."/>
        </authorList>
    </citation>
    <scope>NUCLEOTIDE SEQUENCE [LARGE SCALE GENOMIC DNA]</scope>
    <source>
        <strain evidence="2">ATCC 49129</strain>
    </source>
</reference>
<evidence type="ECO:0000313" key="4">
    <source>
        <dbReference type="Proteomes" id="UP000077927"/>
    </source>
</evidence>
<dbReference type="Proteomes" id="UP000575469">
    <property type="component" value="Unassembled WGS sequence"/>
</dbReference>
<evidence type="ECO:0000313" key="3">
    <source>
        <dbReference type="EMBL" id="NMV37554.1"/>
    </source>
</evidence>
<dbReference type="Pfam" id="PF11943">
    <property type="entry name" value="DUF3460"/>
    <property type="match status" value="1"/>
</dbReference>
<evidence type="ECO:0000313" key="5">
    <source>
        <dbReference type="Proteomes" id="UP000078572"/>
    </source>
</evidence>
<dbReference type="Proteomes" id="UP000078572">
    <property type="component" value="Chromosome 1"/>
</dbReference>
<gene>
    <name evidence="2" type="ORF">A9Y76_12730</name>
    <name evidence="1" type="ORF">ACS15_2628</name>
    <name evidence="3" type="ORF">HGR00_06510</name>
</gene>
<dbReference type="EMBL" id="CP016022">
    <property type="protein sequence ID" value="ANJ73283.1"/>
    <property type="molecule type" value="Genomic_DNA"/>
</dbReference>
<dbReference type="InterPro" id="IPR021853">
    <property type="entry name" value="DUF3460"/>
</dbReference>
<evidence type="ECO:0000313" key="6">
    <source>
        <dbReference type="Proteomes" id="UP000575469"/>
    </source>
</evidence>
<dbReference type="EMBL" id="JABBZM010000004">
    <property type="protein sequence ID" value="NMV37554.1"/>
    <property type="molecule type" value="Genomic_DNA"/>
</dbReference>
<reference evidence="5" key="3">
    <citation type="submission" date="2016-06" db="EMBL/GenBank/DDBJ databases">
        <authorList>
            <person name="Xu Y."/>
            <person name="Nagy A."/>
            <person name="Yan X."/>
            <person name="Kim S.W."/>
            <person name="Haley B."/>
            <person name="Liu N.T."/>
            <person name="Nou X."/>
        </authorList>
    </citation>
    <scope>NUCLEOTIDE SEQUENCE [LARGE SCALE GENOMIC DNA]</scope>
    <source>
        <strain evidence="5">ATCC 49129</strain>
    </source>
</reference>
<dbReference type="EMBL" id="CP012605">
    <property type="protein sequence ID" value="ANH71348.1"/>
    <property type="molecule type" value="Genomic_DNA"/>
</dbReference>
<dbReference type="Proteomes" id="UP000077927">
    <property type="component" value="Chromosome 1"/>
</dbReference>
<organism evidence="2 5">
    <name type="scientific">Ralstonia insidiosa</name>
    <dbReference type="NCBI Taxonomy" id="190721"/>
    <lineage>
        <taxon>Bacteria</taxon>
        <taxon>Pseudomonadati</taxon>
        <taxon>Pseudomonadota</taxon>
        <taxon>Betaproteobacteria</taxon>
        <taxon>Burkholderiales</taxon>
        <taxon>Burkholderiaceae</taxon>
        <taxon>Ralstonia</taxon>
    </lineage>
</organism>
<name>A0A191ZYX0_9RALS</name>
<dbReference type="STRING" id="190721.ACS15_2628"/>
<dbReference type="PATRIC" id="fig|190721.6.peg.2592"/>
<accession>A0A191ZYX0</accession>
<reference evidence="1 4" key="1">
    <citation type="submission" date="2015-09" db="EMBL/GenBank/DDBJ databases">
        <authorList>
            <person name="Xu Y."/>
            <person name="Nagy A."/>
            <person name="Liu N.T."/>
            <person name="Nou X."/>
        </authorList>
    </citation>
    <scope>NUCLEOTIDE SEQUENCE [LARGE SCALE GENOMIC DNA]</scope>
    <source>
        <strain evidence="1 4">FC1138</strain>
    </source>
</reference>
<protein>
    <submittedName>
        <fullName evidence="2">DUF3460 domain-containing protein</fullName>
    </submittedName>
    <submittedName>
        <fullName evidence="3">DUF3460 family protein</fullName>
    </submittedName>
</protein>
<dbReference type="OrthoDB" id="5296692at2"/>
<dbReference type="AlphaFoldDB" id="A0A191ZYX0"/>
<proteinExistence type="predicted"/>
<evidence type="ECO:0000313" key="1">
    <source>
        <dbReference type="EMBL" id="ANH71348.1"/>
    </source>
</evidence>
<sequence length="62" mass="7296">MALYKSEITQFLEELKTQKPDLEAQQRQGRSLLWDKDPIDLDERTRAQAARVAQKPYVYSLD</sequence>
<evidence type="ECO:0000313" key="2">
    <source>
        <dbReference type="EMBL" id="ANJ73283.1"/>
    </source>
</evidence>
<keyword evidence="5" id="KW-1185">Reference proteome</keyword>
<reference evidence="3 6" key="4">
    <citation type="submission" date="2020-04" db="EMBL/GenBank/DDBJ databases">
        <title>Ralstonia insidiosa genome sequencing and assembly.</title>
        <authorList>
            <person name="Martins R.C.R."/>
            <person name="Perdigao-Neto L.V."/>
            <person name="Levin A.S.S."/>
            <person name="Costa S.F."/>
        </authorList>
    </citation>
    <scope>NUCLEOTIDE SEQUENCE [LARGE SCALE GENOMIC DNA]</scope>
    <source>
        <strain evidence="3 6">5047</strain>
    </source>
</reference>
<dbReference type="GeneID" id="61526878"/>